<dbReference type="InterPro" id="IPR013221">
    <property type="entry name" value="Mur_ligase_cen"/>
</dbReference>
<dbReference type="HAMAP" id="MF_02019">
    <property type="entry name" value="MurF"/>
    <property type="match status" value="1"/>
</dbReference>
<dbReference type="GO" id="GO:0071555">
    <property type="term" value="P:cell wall organization"/>
    <property type="evidence" value="ECO:0007669"/>
    <property type="project" value="UniProtKB-KW"/>
</dbReference>
<dbReference type="Gene3D" id="3.40.1190.10">
    <property type="entry name" value="Mur-like, catalytic domain"/>
    <property type="match status" value="1"/>
</dbReference>
<evidence type="ECO:0000313" key="15">
    <source>
        <dbReference type="Proteomes" id="UP000051655"/>
    </source>
</evidence>
<dbReference type="Gene3D" id="3.40.1390.10">
    <property type="entry name" value="MurE/MurF, N-terminal domain"/>
    <property type="match status" value="1"/>
</dbReference>
<dbReference type="EMBL" id="JQBP01000002">
    <property type="protein sequence ID" value="KRN75390.1"/>
    <property type="molecule type" value="Genomic_DNA"/>
</dbReference>
<keyword evidence="8 10" id="KW-0131">Cell cycle</keyword>
<reference evidence="14 15" key="1">
    <citation type="journal article" date="2015" name="Genome Announc.">
        <title>Expanding the biotechnology potential of lactobacilli through comparative genomics of 213 strains and associated genera.</title>
        <authorList>
            <person name="Sun Z."/>
            <person name="Harris H.M."/>
            <person name="McCann A."/>
            <person name="Guo C."/>
            <person name="Argimon S."/>
            <person name="Zhang W."/>
            <person name="Yang X."/>
            <person name="Jeffery I.B."/>
            <person name="Cooney J.C."/>
            <person name="Kagawa T.F."/>
            <person name="Liu W."/>
            <person name="Song Y."/>
            <person name="Salvetti E."/>
            <person name="Wrobel A."/>
            <person name="Rasinkangas P."/>
            <person name="Parkhill J."/>
            <person name="Rea M.C."/>
            <person name="O'Sullivan O."/>
            <person name="Ritari J."/>
            <person name="Douillard F.P."/>
            <person name="Paul Ross R."/>
            <person name="Yang R."/>
            <person name="Briner A.E."/>
            <person name="Felis G.E."/>
            <person name="de Vos W.M."/>
            <person name="Barrangou R."/>
            <person name="Klaenhammer T.R."/>
            <person name="Caufield P.W."/>
            <person name="Cui Y."/>
            <person name="Zhang H."/>
            <person name="O'Toole P.W."/>
        </authorList>
    </citation>
    <scope>NUCLEOTIDE SEQUENCE [LARGE SCALE GENOMIC DNA]</scope>
    <source>
        <strain evidence="14 15">DSM 20593</strain>
    </source>
</reference>
<keyword evidence="15" id="KW-1185">Reference proteome</keyword>
<dbReference type="GO" id="GO:0005524">
    <property type="term" value="F:ATP binding"/>
    <property type="evidence" value="ECO:0007669"/>
    <property type="project" value="UniProtKB-UniRule"/>
</dbReference>
<organism evidence="14 15">
    <name type="scientific">Weissella kandleri</name>
    <dbReference type="NCBI Taxonomy" id="1616"/>
    <lineage>
        <taxon>Bacteria</taxon>
        <taxon>Bacillati</taxon>
        <taxon>Bacillota</taxon>
        <taxon>Bacilli</taxon>
        <taxon>Lactobacillales</taxon>
        <taxon>Lactobacillaceae</taxon>
        <taxon>Weissella</taxon>
    </lineage>
</organism>
<dbReference type="InterPro" id="IPR051046">
    <property type="entry name" value="MurCDEF_CellWall_CoF430Synth"/>
</dbReference>
<dbReference type="NCBIfam" id="TIGR01143">
    <property type="entry name" value="murF"/>
    <property type="match status" value="1"/>
</dbReference>
<dbReference type="InterPro" id="IPR035911">
    <property type="entry name" value="MurE/MurF_N"/>
</dbReference>
<dbReference type="UniPathway" id="UPA00219"/>
<dbReference type="OrthoDB" id="9801978at2"/>
<dbReference type="RefSeq" id="WP_057754432.1">
    <property type="nucleotide sequence ID" value="NZ_JQBP01000002.1"/>
</dbReference>
<dbReference type="GO" id="GO:0008360">
    <property type="term" value="P:regulation of cell shape"/>
    <property type="evidence" value="ECO:0007669"/>
    <property type="project" value="UniProtKB-KW"/>
</dbReference>
<comment type="catalytic activity">
    <reaction evidence="11">
        <text>D-alanyl-D-alanine + UDP-N-acetyl-alpha-D-muramoyl-L-alanyl-gamma-D-glutamyl-meso-2,6-diaminopimelate + ATP = UDP-N-acetyl-alpha-D-muramoyl-L-alanyl-gamma-D-glutamyl-meso-2,6-diaminopimeloyl-D-alanyl-D-alanine + ADP + phosphate + H(+)</text>
        <dbReference type="Rhea" id="RHEA:28374"/>
        <dbReference type="ChEBI" id="CHEBI:15378"/>
        <dbReference type="ChEBI" id="CHEBI:30616"/>
        <dbReference type="ChEBI" id="CHEBI:43474"/>
        <dbReference type="ChEBI" id="CHEBI:57822"/>
        <dbReference type="ChEBI" id="CHEBI:61386"/>
        <dbReference type="ChEBI" id="CHEBI:83905"/>
        <dbReference type="ChEBI" id="CHEBI:456216"/>
        <dbReference type="EC" id="6.3.2.10"/>
    </reaction>
</comment>
<dbReference type="SUPFAM" id="SSF63418">
    <property type="entry name" value="MurE/MurF N-terminal domain"/>
    <property type="match status" value="1"/>
</dbReference>
<keyword evidence="5 10" id="KW-0067">ATP-binding</keyword>
<dbReference type="GO" id="GO:0051301">
    <property type="term" value="P:cell division"/>
    <property type="evidence" value="ECO:0007669"/>
    <property type="project" value="UniProtKB-KW"/>
</dbReference>
<dbReference type="InterPro" id="IPR005863">
    <property type="entry name" value="UDP-N-AcMur_synth"/>
</dbReference>
<comment type="function">
    <text evidence="10 11">Involved in cell wall formation. Catalyzes the final step in the synthesis of UDP-N-acetylmuramoyl-pentapeptide, the precursor of murein.</text>
</comment>
<dbReference type="Pfam" id="PF02875">
    <property type="entry name" value="Mur_ligase_C"/>
    <property type="match status" value="1"/>
</dbReference>
<feature type="binding site" evidence="10">
    <location>
        <begin position="110"/>
        <end position="116"/>
    </location>
    <ligand>
        <name>ATP</name>
        <dbReference type="ChEBI" id="CHEBI:30616"/>
    </ligand>
</feature>
<keyword evidence="1 10" id="KW-0963">Cytoplasm</keyword>
<name>A0A0R2JDH1_9LACO</name>
<dbReference type="EC" id="6.3.2.10" evidence="10 11"/>
<evidence type="ECO:0000256" key="6">
    <source>
        <dbReference type="ARBA" id="ARBA00022960"/>
    </source>
</evidence>
<dbReference type="Proteomes" id="UP000051655">
    <property type="component" value="Unassembled WGS sequence"/>
</dbReference>
<dbReference type="PANTHER" id="PTHR43024">
    <property type="entry name" value="UDP-N-ACETYLMURAMOYL-TRIPEPTIDE--D-ALANYL-D-ALANINE LIGASE"/>
    <property type="match status" value="1"/>
</dbReference>
<dbReference type="SUPFAM" id="SSF53623">
    <property type="entry name" value="MurD-like peptide ligases, catalytic domain"/>
    <property type="match status" value="1"/>
</dbReference>
<dbReference type="GO" id="GO:0005737">
    <property type="term" value="C:cytoplasm"/>
    <property type="evidence" value="ECO:0007669"/>
    <property type="project" value="UniProtKB-SubCell"/>
</dbReference>
<comment type="similarity">
    <text evidence="10">Belongs to the MurCDEF family. MurF subfamily.</text>
</comment>
<dbReference type="GO" id="GO:0008766">
    <property type="term" value="F:UDP-N-acetylmuramoylalanyl-D-glutamyl-2,6-diaminopimelate-D-alanyl-D-alanine ligase activity"/>
    <property type="evidence" value="ECO:0007669"/>
    <property type="project" value="RHEA"/>
</dbReference>
<keyword evidence="9 10" id="KW-0961">Cell wall biogenesis/degradation</keyword>
<dbReference type="Pfam" id="PF08245">
    <property type="entry name" value="Mur_ligase_M"/>
    <property type="match status" value="1"/>
</dbReference>
<keyword evidence="4 10" id="KW-0547">Nucleotide-binding</keyword>
<proteinExistence type="inferred from homology"/>
<gene>
    <name evidence="10" type="primary">murF</name>
    <name evidence="14" type="ORF">IV73_GL000555</name>
</gene>
<evidence type="ECO:0000256" key="4">
    <source>
        <dbReference type="ARBA" id="ARBA00022741"/>
    </source>
</evidence>
<evidence type="ECO:0000256" key="11">
    <source>
        <dbReference type="RuleBase" id="RU004136"/>
    </source>
</evidence>
<comment type="pathway">
    <text evidence="10 11">Cell wall biogenesis; peptidoglycan biosynthesis.</text>
</comment>
<sequence length="457" mass="49909">MNYSLTEIAQIVDGQLIKNNPNVTVKTVVFDGRQANHDTLFIPITWGNDGHNFIQGAIDNGIVATLWAKDHPHYPNTVPVILVSDTLKAYQQLAKHYLQQVAPKVVAISGSNGKTTTKDFIAAIGATKYRTAKTPQNFNNELGVPQTILNMPADTELLVIELGMDHPDDLDVLSKLVTPDIAVLTMIGEAHIEFFKTRARIADGKMQIVNGLKPQGTLVYNGDEPLLLERAQQHAQLQTTTFGLQSTNNFYAIEQVSHQMTAEFKTNQSGLTFKLPLSGSYNISNALAAIAVGHLLAIDDQNIQIALENATITQNRTEWLQMPNGTQILSDVYNSNPTAVQSVLTSFHDVKTTGHRYVVLGDMLELGEKGPSLHANLAPAIANASLQAVFLIGPLMENLAERLRVEQSSLAVFHFAATNQTALIQQLKANLQPDDLVLIKASHGLHLEKVVEALLAD</sequence>
<evidence type="ECO:0000256" key="2">
    <source>
        <dbReference type="ARBA" id="ARBA00022598"/>
    </source>
</evidence>
<feature type="domain" description="Mur ligase central" evidence="13">
    <location>
        <begin position="108"/>
        <end position="292"/>
    </location>
</feature>
<keyword evidence="7 10" id="KW-0573">Peptidoglycan synthesis</keyword>
<keyword evidence="3 10" id="KW-0132">Cell division</keyword>
<dbReference type="SUPFAM" id="SSF53244">
    <property type="entry name" value="MurD-like peptide ligases, peptide-binding domain"/>
    <property type="match status" value="1"/>
</dbReference>
<dbReference type="AlphaFoldDB" id="A0A0R2JDH1"/>
<evidence type="ECO:0000256" key="7">
    <source>
        <dbReference type="ARBA" id="ARBA00022984"/>
    </source>
</evidence>
<evidence type="ECO:0000259" key="12">
    <source>
        <dbReference type="Pfam" id="PF02875"/>
    </source>
</evidence>
<dbReference type="Gene3D" id="3.90.190.20">
    <property type="entry name" value="Mur ligase, C-terminal domain"/>
    <property type="match status" value="1"/>
</dbReference>
<dbReference type="InterPro" id="IPR036615">
    <property type="entry name" value="Mur_ligase_C_dom_sf"/>
</dbReference>
<evidence type="ECO:0000256" key="8">
    <source>
        <dbReference type="ARBA" id="ARBA00023306"/>
    </source>
</evidence>
<dbReference type="InterPro" id="IPR036565">
    <property type="entry name" value="Mur-like_cat_sf"/>
</dbReference>
<accession>A0A0R2JDH1</accession>
<dbReference type="PATRIC" id="fig|1616.3.peg.571"/>
<comment type="catalytic activity">
    <reaction evidence="10">
        <text>UDP-N-acetyl-alpha-D-muramoyl-L-alanyl-gamma-D-glutamyl-L-lysine + D-alanyl-D-alanine + ATP = UDP-N-acetyl-alpha-D-muramoyl-L-alanyl-gamma-D-glutamyl-L-lysyl-D-alanyl-D-alanine + ADP + phosphate + H(+)</text>
        <dbReference type="Rhea" id="RHEA:16085"/>
        <dbReference type="ChEBI" id="CHEBI:15378"/>
        <dbReference type="ChEBI" id="CHEBI:30616"/>
        <dbReference type="ChEBI" id="CHEBI:43474"/>
        <dbReference type="ChEBI" id="CHEBI:57822"/>
        <dbReference type="ChEBI" id="CHEBI:70758"/>
        <dbReference type="ChEBI" id="CHEBI:83903"/>
        <dbReference type="ChEBI" id="CHEBI:456216"/>
        <dbReference type="EC" id="6.3.2.10"/>
    </reaction>
</comment>
<evidence type="ECO:0000256" key="9">
    <source>
        <dbReference type="ARBA" id="ARBA00023316"/>
    </source>
</evidence>
<dbReference type="PANTHER" id="PTHR43024:SF1">
    <property type="entry name" value="UDP-N-ACETYLMURAMOYL-TRIPEPTIDE--D-ALANYL-D-ALANINE LIGASE"/>
    <property type="match status" value="1"/>
</dbReference>
<dbReference type="InterPro" id="IPR004101">
    <property type="entry name" value="Mur_ligase_C"/>
</dbReference>
<dbReference type="GO" id="GO:0009252">
    <property type="term" value="P:peptidoglycan biosynthetic process"/>
    <property type="evidence" value="ECO:0007669"/>
    <property type="project" value="UniProtKB-UniRule"/>
</dbReference>
<evidence type="ECO:0000256" key="10">
    <source>
        <dbReference type="HAMAP-Rule" id="MF_02019"/>
    </source>
</evidence>
<comment type="subcellular location">
    <subcellularLocation>
        <location evidence="10 11">Cytoplasm</location>
    </subcellularLocation>
</comment>
<comment type="caution">
    <text evidence="14">The sequence shown here is derived from an EMBL/GenBank/DDBJ whole genome shotgun (WGS) entry which is preliminary data.</text>
</comment>
<protein>
    <recommendedName>
        <fullName evidence="10 11">UDP-N-acetylmuramoyl-tripeptide--D-alanyl-D-alanine ligase</fullName>
        <ecNumber evidence="10 11">6.3.2.10</ecNumber>
    </recommendedName>
    <alternativeName>
        <fullName evidence="10">D-alanyl-D-alanine-adding enzyme</fullName>
    </alternativeName>
</protein>
<evidence type="ECO:0000256" key="1">
    <source>
        <dbReference type="ARBA" id="ARBA00022490"/>
    </source>
</evidence>
<keyword evidence="2 10" id="KW-0436">Ligase</keyword>
<evidence type="ECO:0000259" key="13">
    <source>
        <dbReference type="Pfam" id="PF08245"/>
    </source>
</evidence>
<evidence type="ECO:0000313" key="14">
    <source>
        <dbReference type="EMBL" id="KRN75390.1"/>
    </source>
</evidence>
<feature type="domain" description="Mur ligase C-terminal" evidence="12">
    <location>
        <begin position="316"/>
        <end position="442"/>
    </location>
</feature>
<evidence type="ECO:0000256" key="3">
    <source>
        <dbReference type="ARBA" id="ARBA00022618"/>
    </source>
</evidence>
<evidence type="ECO:0000256" key="5">
    <source>
        <dbReference type="ARBA" id="ARBA00022840"/>
    </source>
</evidence>
<keyword evidence="6 10" id="KW-0133">Cell shape</keyword>
<dbReference type="GO" id="GO:0047480">
    <property type="term" value="F:UDP-N-acetylmuramoyl-tripeptide-D-alanyl-D-alanine ligase activity"/>
    <property type="evidence" value="ECO:0007669"/>
    <property type="project" value="UniProtKB-UniRule"/>
</dbReference>
<dbReference type="STRING" id="1616.IV73_GL000555"/>